<comment type="caution">
    <text evidence="2">The sequence shown here is derived from an EMBL/GenBank/DDBJ whole genome shotgun (WGS) entry which is preliminary data.</text>
</comment>
<proteinExistence type="predicted"/>
<feature type="compositionally biased region" description="Basic residues" evidence="1">
    <location>
        <begin position="423"/>
        <end position="446"/>
    </location>
</feature>
<dbReference type="EMBL" id="BRXX01000130">
    <property type="protein sequence ID" value="GMH92592.1"/>
    <property type="molecule type" value="Genomic_DNA"/>
</dbReference>
<sequence>MTPSAPAETSPCPDLMNLNIQNRPEAFKKYMYESMLRGRESSHTHAIGFKLDGIEDSLRKEIDSLVSFREELDILRGFIFDELNNYPSPLPRANFDRPNTPVEASEDLFDRTQPFYKNVVLPAVLDDVNFHMSEINVLISLMCQILHDMDEPTHEMAVKPPQLLTRRHFATYVKSLHTEKPRIVIPPKVSSRPPPTYSYLYDLTRSINNVLDVGGFRHYVEGTSCNPDNFLKEAWRKGLANKEPPDPNFQCWWRASSGYGSGESDFNFDYCSLSPVHYQNYLSDNTVISNFESNGESGHPNFYPDYQTSVDWSSSMMSNGPEGLGKSIVPLFGEVVVPDFNFKWELSTSAQQEHRFTPSNGVHGVRTAAVCGGLTIPTAVPSPPCSGVGIGGVIGRIMARSAEKARSRRLRYLILMVRGHAVHRMAGRRRPKKKKTSTSKKTKRPRASSADEDLKSAFDKGIIGRAQSIVYNTASRASSFLLNRAVRPVFDFFNTNVWYSVLDLLQGLDRIGPDPNDPHNQHQLPEFVLRDRILTMFFSPMTCPLLNRERPVTGVELGTLPHEISCIEATRPNPILEAAERLLFDVVPFLLADINLLAQSDRVALQHMQLLRSKIDALCEPYLNSIKEQRGSVLSMSGTNWAAKYKGVSTADRKNAQTKIKARLNALLSCLGEDKNSANNLPDDEALDSEEVKTAITCLPRMFAVESELVSTENQIEKLLSSSVAIGKTMLSQTGVPKSAWYKAEGTPAGSRIVYEGESQAESSADDPVCKPISMKIRLQNPFDLSKMPVDSKVPVRAEMDQWDARDVMNALQRIVKGKARDWLTSLISADATDWNAEIDDFVRRIELLIGLVASKSIVTDAGYPIQFPESVVKHLLTACDSNLLRALMRDWALCVATQRHLGRACKNLIFKIRVAESELIFLNKSFETGPTARDGAAAKEEELIRSEVKAKFDAMSKALQEMNWSETGTRLQLFQMTIHPQVPTPEELEQKAQIDERLRQLWGWSNNGTL</sequence>
<evidence type="ECO:0000313" key="3">
    <source>
        <dbReference type="Proteomes" id="UP001165160"/>
    </source>
</evidence>
<organism evidence="2 3">
    <name type="scientific">Triparma verrucosa</name>
    <dbReference type="NCBI Taxonomy" id="1606542"/>
    <lineage>
        <taxon>Eukaryota</taxon>
        <taxon>Sar</taxon>
        <taxon>Stramenopiles</taxon>
        <taxon>Ochrophyta</taxon>
        <taxon>Bolidophyceae</taxon>
        <taxon>Parmales</taxon>
        <taxon>Triparmaceae</taxon>
        <taxon>Triparma</taxon>
    </lineage>
</organism>
<gene>
    <name evidence="2" type="ORF">TrVE_jg14111</name>
</gene>
<evidence type="ECO:0000313" key="2">
    <source>
        <dbReference type="EMBL" id="GMH92592.1"/>
    </source>
</evidence>
<accession>A0A9W7BLH1</accession>
<feature type="region of interest" description="Disordered" evidence="1">
    <location>
        <begin position="423"/>
        <end position="453"/>
    </location>
</feature>
<keyword evidence="3" id="KW-1185">Reference proteome</keyword>
<reference evidence="3" key="1">
    <citation type="journal article" date="2023" name="Commun. Biol.">
        <title>Genome analysis of Parmales, the sister group of diatoms, reveals the evolutionary specialization of diatoms from phago-mixotrophs to photoautotrophs.</title>
        <authorList>
            <person name="Ban H."/>
            <person name="Sato S."/>
            <person name="Yoshikawa S."/>
            <person name="Yamada K."/>
            <person name="Nakamura Y."/>
            <person name="Ichinomiya M."/>
            <person name="Sato N."/>
            <person name="Blanc-Mathieu R."/>
            <person name="Endo H."/>
            <person name="Kuwata A."/>
            <person name="Ogata H."/>
        </authorList>
    </citation>
    <scope>NUCLEOTIDE SEQUENCE [LARGE SCALE GENOMIC DNA]</scope>
    <source>
        <strain evidence="3">NIES 3699</strain>
    </source>
</reference>
<dbReference type="Proteomes" id="UP001165160">
    <property type="component" value="Unassembled WGS sequence"/>
</dbReference>
<name>A0A9W7BLH1_9STRA</name>
<dbReference type="AlphaFoldDB" id="A0A9W7BLH1"/>
<protein>
    <submittedName>
        <fullName evidence="2">Uncharacterized protein</fullName>
    </submittedName>
</protein>
<evidence type="ECO:0000256" key="1">
    <source>
        <dbReference type="SAM" id="MobiDB-lite"/>
    </source>
</evidence>